<proteinExistence type="predicted"/>
<protein>
    <submittedName>
        <fullName evidence="1">DUF3800 domain-containing protein</fullName>
    </submittedName>
</protein>
<accession>A0A7X2Z375</accession>
<dbReference type="InterPro" id="IPR024524">
    <property type="entry name" value="DUF3800"/>
</dbReference>
<dbReference type="EMBL" id="WNZW01000007">
    <property type="protein sequence ID" value="MUG46734.1"/>
    <property type="molecule type" value="Genomic_DNA"/>
</dbReference>
<name>A0A7X2Z375_9BACL</name>
<dbReference type="RefSeq" id="WP_155612110.1">
    <property type="nucleotide sequence ID" value="NZ_WNZW01000007.1"/>
</dbReference>
<comment type="caution">
    <text evidence="1">The sequence shown here is derived from an EMBL/GenBank/DDBJ whole genome shotgun (WGS) entry which is preliminary data.</text>
</comment>
<dbReference type="Pfam" id="PF12686">
    <property type="entry name" value="DUF3800"/>
    <property type="match status" value="1"/>
</dbReference>
<dbReference type="OrthoDB" id="6399948at2"/>
<gene>
    <name evidence="1" type="ORF">GNP95_17240</name>
</gene>
<organism evidence="1 2">
    <name type="scientific">Paenibacillus woosongensis</name>
    <dbReference type="NCBI Taxonomy" id="307580"/>
    <lineage>
        <taxon>Bacteria</taxon>
        <taxon>Bacillati</taxon>
        <taxon>Bacillota</taxon>
        <taxon>Bacilli</taxon>
        <taxon>Bacillales</taxon>
        <taxon>Paenibacillaceae</taxon>
        <taxon>Paenibacillus</taxon>
    </lineage>
</organism>
<dbReference type="Proteomes" id="UP000447876">
    <property type="component" value="Unassembled WGS sequence"/>
</dbReference>
<evidence type="ECO:0000313" key="2">
    <source>
        <dbReference type="Proteomes" id="UP000447876"/>
    </source>
</evidence>
<reference evidence="1 2" key="1">
    <citation type="submission" date="2019-11" db="EMBL/GenBank/DDBJ databases">
        <title>Draft genome sequences of five Paenibacillus species of dairy origin.</title>
        <authorList>
            <person name="Olajide A.M."/>
            <person name="Chen S."/>
            <person name="Lapointe G."/>
        </authorList>
    </citation>
    <scope>NUCLEOTIDE SEQUENCE [LARGE SCALE GENOMIC DNA]</scope>
    <source>
        <strain evidence="1 2">12CR55</strain>
    </source>
</reference>
<sequence>MQAFFYIDESGNTGSNWLDFSQPYFVYGGWLIREDMKNGVEDYLKTLLENTQAAELKSKNFFKKKDASTHFYDLFKKLVFEFYSIPYFVVVDKKFMVAAKIVETFFDCEYNPAVNKNLTHPIELKKALASCIVESEEVLKDFAVLINSSALSIESMGLINQKLIDLFISLGHTEVACSLKDLGEQNFEEMIDEFQVVTRQGTKMSFITLTGTMLVELLKNVELTFTNSNITVKVMHDRLRGYDEVFSELSTIFLTSKTPTVLGTDGRYFVSDFPHIKMIDMIDSKSEILIQASDLLCGFISKTFQTTQRNEYLDDHSREILTDLIYMHDEYVEDRVKLWNMYASYAFEERFILAMNNSNTKKTDYHSIIEKEFRKTLRNTGIGL</sequence>
<evidence type="ECO:0000313" key="1">
    <source>
        <dbReference type="EMBL" id="MUG46734.1"/>
    </source>
</evidence>
<dbReference type="AlphaFoldDB" id="A0A7X2Z375"/>